<proteinExistence type="predicted"/>
<evidence type="ECO:0000256" key="1">
    <source>
        <dbReference type="SAM" id="MobiDB-lite"/>
    </source>
</evidence>
<organism evidence="3 4">
    <name type="scientific">Streptomyces justiciae</name>
    <dbReference type="NCBI Taxonomy" id="2780140"/>
    <lineage>
        <taxon>Bacteria</taxon>
        <taxon>Bacillati</taxon>
        <taxon>Actinomycetota</taxon>
        <taxon>Actinomycetes</taxon>
        <taxon>Kitasatosporales</taxon>
        <taxon>Streptomycetaceae</taxon>
        <taxon>Streptomyces</taxon>
    </lineage>
</organism>
<comment type="caution">
    <text evidence="3">The sequence shown here is derived from an EMBL/GenBank/DDBJ whole genome shotgun (WGS) entry which is preliminary data.</text>
</comment>
<dbReference type="Proteomes" id="UP001257948">
    <property type="component" value="Unassembled WGS sequence"/>
</dbReference>
<dbReference type="EMBL" id="JAVTLL010000027">
    <property type="protein sequence ID" value="MDT7845628.1"/>
    <property type="molecule type" value="Genomic_DNA"/>
</dbReference>
<reference evidence="4" key="1">
    <citation type="submission" date="2023-07" db="EMBL/GenBank/DDBJ databases">
        <title>Draft genome sequence of the endophytic actinobacterium Streptomyces justiciae WPN32, a potential antibiotic producer.</title>
        <authorList>
            <person name="Yasawong M."/>
            <person name="Pana W."/>
            <person name="Ganta P."/>
            <person name="Santapan N."/>
            <person name="Songngamsuk T."/>
            <person name="Phatcharaharikarn M."/>
            <person name="Kerdtoob S."/>
            <person name="Nantapong N."/>
        </authorList>
    </citation>
    <scope>NUCLEOTIDE SEQUENCE [LARGE SCALE GENOMIC DNA]</scope>
    <source>
        <strain evidence="4">WPN32</strain>
    </source>
</reference>
<evidence type="ECO:0000313" key="3">
    <source>
        <dbReference type="EMBL" id="MDT7845628.1"/>
    </source>
</evidence>
<evidence type="ECO:0000256" key="2">
    <source>
        <dbReference type="SAM" id="SignalP"/>
    </source>
</evidence>
<feature type="signal peptide" evidence="2">
    <location>
        <begin position="1"/>
        <end position="22"/>
    </location>
</feature>
<feature type="compositionally biased region" description="Acidic residues" evidence="1">
    <location>
        <begin position="39"/>
        <end position="53"/>
    </location>
</feature>
<keyword evidence="2" id="KW-0732">Signal</keyword>
<feature type="chain" id="PRO_5046629306" description="Lipoprotein" evidence="2">
    <location>
        <begin position="23"/>
        <end position="118"/>
    </location>
</feature>
<name>A0ABU3M4G3_9ACTN</name>
<feature type="region of interest" description="Disordered" evidence="1">
    <location>
        <begin position="21"/>
        <end position="97"/>
    </location>
</feature>
<protein>
    <recommendedName>
        <fullName evidence="5">Lipoprotein</fullName>
    </recommendedName>
</protein>
<sequence length="118" mass="12735">MRVKLLTLSAGAALIMALTACGGQDPDAPADPTGIIYEDPADGSTEEPYDDLTGDAGEQSYDGSAGEYEDTYPEPSYDVPDGYTPKGPDYDGVDDYPGQLSDRMYDNFQRDLGNYQGW</sequence>
<dbReference type="PROSITE" id="PS51257">
    <property type="entry name" value="PROKAR_LIPOPROTEIN"/>
    <property type="match status" value="1"/>
</dbReference>
<evidence type="ECO:0000313" key="4">
    <source>
        <dbReference type="Proteomes" id="UP001257948"/>
    </source>
</evidence>
<keyword evidence="4" id="KW-1185">Reference proteome</keyword>
<evidence type="ECO:0008006" key="5">
    <source>
        <dbReference type="Google" id="ProtNLM"/>
    </source>
</evidence>
<accession>A0ABU3M4G3</accession>
<gene>
    <name evidence="3" type="ORF">RQC66_33430</name>
</gene>
<dbReference type="RefSeq" id="WP_314205814.1">
    <property type="nucleotide sequence ID" value="NZ_JAVTLL010000027.1"/>
</dbReference>